<name>A0ACC2MYH9_PERAE</name>
<gene>
    <name evidence="1" type="ORF">MRB53_003850</name>
</gene>
<evidence type="ECO:0000313" key="2">
    <source>
        <dbReference type="Proteomes" id="UP001234297"/>
    </source>
</evidence>
<evidence type="ECO:0000313" key="1">
    <source>
        <dbReference type="EMBL" id="KAJ8650827.1"/>
    </source>
</evidence>
<keyword evidence="2" id="KW-1185">Reference proteome</keyword>
<sequence>MERKMRTLAPQLRNYMFGRNATNYHVRRFSFSRSAEELSVEEEAERKVGWLLKLIFLGTVSFAGYHFIPYMGDNLMQHSIKLLQVKDPLFKRMGASRLSRFAIDDERRMKIVEMGGVQELLKMLEGATDDRTQKEAFKALVALSHSGAAAEALHQAGAILAIHSTPASEDAEVMSYKSSLLSRFQDLKYEPISSEAEVNRNSSIERRSIEFFSLSGKRIYKAPMPDCGTPMHRVLCVSSSHGWLLFRTLDGVKSGFLFNPFNRKYIQLPDEISFRTEYFNSISHPTNSLPSGHFGIDFSSIFFSTPANPDGILNVKGRNRFIQRAVKDPPRWMPHNPIFFYREWDSHFPYKNVIFTSNPIFCGGKLYALEDDWSLAVIVPLFPHNNSNVKMKILKYSWLDSSRKQISLLVSLRHHLIRDSKFILVESRGEILLVIMMGDNSGICVQDKLGCEVFRADLTQMQWAMVQNLDDRIFFLTCSTSISTCASGTECKGNRIYYIPTHKNVKKYVEDELGTDKITLQSILVPDVTRVCEWFTP</sequence>
<dbReference type="EMBL" id="CM056809">
    <property type="protein sequence ID" value="KAJ8650827.1"/>
    <property type="molecule type" value="Genomic_DNA"/>
</dbReference>
<organism evidence="1 2">
    <name type="scientific">Persea americana</name>
    <name type="common">Avocado</name>
    <dbReference type="NCBI Taxonomy" id="3435"/>
    <lineage>
        <taxon>Eukaryota</taxon>
        <taxon>Viridiplantae</taxon>
        <taxon>Streptophyta</taxon>
        <taxon>Embryophyta</taxon>
        <taxon>Tracheophyta</taxon>
        <taxon>Spermatophyta</taxon>
        <taxon>Magnoliopsida</taxon>
        <taxon>Magnoliidae</taxon>
        <taxon>Laurales</taxon>
        <taxon>Lauraceae</taxon>
        <taxon>Persea</taxon>
    </lineage>
</organism>
<protein>
    <submittedName>
        <fullName evidence="1">Uncharacterized protein</fullName>
    </submittedName>
</protein>
<proteinExistence type="predicted"/>
<comment type="caution">
    <text evidence="1">The sequence shown here is derived from an EMBL/GenBank/DDBJ whole genome shotgun (WGS) entry which is preliminary data.</text>
</comment>
<reference evidence="1 2" key="1">
    <citation type="journal article" date="2022" name="Hortic Res">
        <title>A haplotype resolved chromosomal level avocado genome allows analysis of novel avocado genes.</title>
        <authorList>
            <person name="Nath O."/>
            <person name="Fletcher S.J."/>
            <person name="Hayward A."/>
            <person name="Shaw L.M."/>
            <person name="Masouleh A.K."/>
            <person name="Furtado A."/>
            <person name="Henry R.J."/>
            <person name="Mitter N."/>
        </authorList>
    </citation>
    <scope>NUCLEOTIDE SEQUENCE [LARGE SCALE GENOMIC DNA]</scope>
    <source>
        <strain evidence="2">cv. Hass</strain>
    </source>
</reference>
<accession>A0ACC2MYH9</accession>
<dbReference type="Proteomes" id="UP001234297">
    <property type="component" value="Chromosome 1"/>
</dbReference>